<feature type="domain" description="Formyl transferase N-terminal" evidence="5">
    <location>
        <begin position="98"/>
        <end position="202"/>
    </location>
</feature>
<dbReference type="InterPro" id="IPR036477">
    <property type="entry name" value="Formyl_transf_N_sf"/>
</dbReference>
<dbReference type="PANTHER" id="PTHR43369:SF2">
    <property type="entry name" value="PHOSPHORIBOSYLGLYCINAMIDE FORMYLTRANSFERASE"/>
    <property type="match status" value="1"/>
</dbReference>
<gene>
    <name evidence="6" type="ORF">LO744_08855</name>
</gene>
<evidence type="ECO:0000313" key="6">
    <source>
        <dbReference type="EMBL" id="MCD1116963.1"/>
    </source>
</evidence>
<protein>
    <recommendedName>
        <fullName evidence="2">phosphoribosylglycinamide formyltransferase 1</fullName>
        <ecNumber evidence="2">2.1.2.2</ecNumber>
    </recommendedName>
</protein>
<dbReference type="EMBL" id="JAJNAY010000001">
    <property type="protein sequence ID" value="MCD1116963.1"/>
    <property type="molecule type" value="Genomic_DNA"/>
</dbReference>
<name>A0A9Q3V3B5_9FLAO</name>
<evidence type="ECO:0000259" key="5">
    <source>
        <dbReference type="Pfam" id="PF00551"/>
    </source>
</evidence>
<sequence>MKDKKIILLGGYGQSTSIVFNALNEKFNVVTAIIEDKEPLKIFLKRRIKRLGFTTVFGQICFQLIIPKTLHFLSKNRNEEILKSNNLITDEIPSHKIKKTTSINSKSSIELIKSLNPDLIIVNGTRIISKKVLQSVNCKFINTHAGITPMYRGVHGTYWALVNNDVDNSGVTVHFVDEGIDTGNIIAQKQIVPNSHDNFSTYPMLQLSIGVKLLVEAVDNYFNERIVISKEKGKSKLYYHPTIWGYMYHRISRGIK</sequence>
<evidence type="ECO:0000256" key="1">
    <source>
        <dbReference type="ARBA" id="ARBA00005054"/>
    </source>
</evidence>
<comment type="caution">
    <text evidence="6">The sequence shown here is derived from an EMBL/GenBank/DDBJ whole genome shotgun (WGS) entry which is preliminary data.</text>
</comment>
<keyword evidence="3 6" id="KW-0808">Transferase</keyword>
<dbReference type="InterPro" id="IPR002376">
    <property type="entry name" value="Formyl_transf_N"/>
</dbReference>
<dbReference type="Pfam" id="PF00551">
    <property type="entry name" value="Formyl_trans_N"/>
    <property type="match status" value="1"/>
</dbReference>
<dbReference type="AlphaFoldDB" id="A0A9Q3V3B5"/>
<dbReference type="SUPFAM" id="SSF53328">
    <property type="entry name" value="Formyltransferase"/>
    <property type="match status" value="1"/>
</dbReference>
<evidence type="ECO:0000256" key="3">
    <source>
        <dbReference type="ARBA" id="ARBA00022679"/>
    </source>
</evidence>
<reference evidence="6" key="1">
    <citation type="submission" date="2021-11" db="EMBL/GenBank/DDBJ databases">
        <title>Description of novel Chryseobacterium species.</title>
        <authorList>
            <person name="Saticioglu I.B."/>
            <person name="Ay H."/>
            <person name="Altun S."/>
            <person name="Duman M."/>
        </authorList>
    </citation>
    <scope>NUCLEOTIDE SEQUENCE</scope>
    <source>
        <strain evidence="6">C-17</strain>
    </source>
</reference>
<organism evidence="6 7">
    <name type="scientific">Chryseobacterium turcicum</name>
    <dbReference type="NCBI Taxonomy" id="2898076"/>
    <lineage>
        <taxon>Bacteria</taxon>
        <taxon>Pseudomonadati</taxon>
        <taxon>Bacteroidota</taxon>
        <taxon>Flavobacteriia</taxon>
        <taxon>Flavobacteriales</taxon>
        <taxon>Weeksellaceae</taxon>
        <taxon>Chryseobacterium group</taxon>
        <taxon>Chryseobacterium</taxon>
    </lineage>
</organism>
<evidence type="ECO:0000256" key="2">
    <source>
        <dbReference type="ARBA" id="ARBA00012254"/>
    </source>
</evidence>
<dbReference type="GO" id="GO:0005737">
    <property type="term" value="C:cytoplasm"/>
    <property type="evidence" value="ECO:0007669"/>
    <property type="project" value="TreeGrafter"/>
</dbReference>
<dbReference type="Proteomes" id="UP001108025">
    <property type="component" value="Unassembled WGS sequence"/>
</dbReference>
<keyword evidence="4" id="KW-0658">Purine biosynthesis</keyword>
<evidence type="ECO:0000313" key="7">
    <source>
        <dbReference type="Proteomes" id="UP001108025"/>
    </source>
</evidence>
<accession>A0A9Q3V3B5</accession>
<evidence type="ECO:0000256" key="4">
    <source>
        <dbReference type="ARBA" id="ARBA00022755"/>
    </source>
</evidence>
<dbReference type="PANTHER" id="PTHR43369">
    <property type="entry name" value="PHOSPHORIBOSYLGLYCINAMIDE FORMYLTRANSFERASE"/>
    <property type="match status" value="1"/>
</dbReference>
<dbReference type="GO" id="GO:0006189">
    <property type="term" value="P:'de novo' IMP biosynthetic process"/>
    <property type="evidence" value="ECO:0007669"/>
    <property type="project" value="TreeGrafter"/>
</dbReference>
<dbReference type="EC" id="2.1.2.2" evidence="2"/>
<dbReference type="CDD" id="cd08653">
    <property type="entry name" value="FMT_core_like_3"/>
    <property type="match status" value="1"/>
</dbReference>
<dbReference type="Gene3D" id="3.40.50.170">
    <property type="entry name" value="Formyl transferase, N-terminal domain"/>
    <property type="match status" value="1"/>
</dbReference>
<proteinExistence type="predicted"/>
<dbReference type="RefSeq" id="WP_230668722.1">
    <property type="nucleotide sequence ID" value="NZ_JAJNAY010000001.1"/>
</dbReference>
<dbReference type="GO" id="GO:0004644">
    <property type="term" value="F:phosphoribosylglycinamide formyltransferase activity"/>
    <property type="evidence" value="ECO:0007669"/>
    <property type="project" value="UniProtKB-EC"/>
</dbReference>
<keyword evidence="7" id="KW-1185">Reference proteome</keyword>
<comment type="pathway">
    <text evidence="1">Purine metabolism; IMP biosynthesis via de novo pathway; N(2)-formyl-N(1)-(5-phospho-D-ribosyl)glycinamide from N(1)-(5-phospho-D-ribosyl)glycinamide (10-formyl THF route): step 1/1.</text>
</comment>